<name>A0A8H3HYM5_9AGAM</name>
<sequence>MFKSVVVSLFALASLVVAQANDPSINSPASLVQCQPIQLTWTATKEPVWISIIPGGNPGAAPLHDFGQQPSGTKSLTWICDYKSGTSMTFQIRDSTGAVAYSANTNVQPSSDSSCVDPNNPNVPPPPGSSGAPTKSTPAAPGPAPAPATSAAASPTKAADVSTSRAPAAATSATPTSSSVAAANAALPGAQLGWTGLVGVLAAFIVV</sequence>
<evidence type="ECO:0000313" key="3">
    <source>
        <dbReference type="EMBL" id="CAE7106434.1"/>
    </source>
</evidence>
<feature type="compositionally biased region" description="Low complexity" evidence="1">
    <location>
        <begin position="129"/>
        <end position="139"/>
    </location>
</feature>
<evidence type="ECO:0000256" key="2">
    <source>
        <dbReference type="SAM" id="SignalP"/>
    </source>
</evidence>
<dbReference type="EMBL" id="CAJNJQ010000884">
    <property type="protein sequence ID" value="CAE7106434.1"/>
    <property type="molecule type" value="Genomic_DNA"/>
</dbReference>
<feature type="compositionally biased region" description="Polar residues" evidence="1">
    <location>
        <begin position="107"/>
        <end position="117"/>
    </location>
</feature>
<dbReference type="AlphaFoldDB" id="A0A8H3HYM5"/>
<organism evidence="3 4">
    <name type="scientific">Rhizoctonia solani</name>
    <dbReference type="NCBI Taxonomy" id="456999"/>
    <lineage>
        <taxon>Eukaryota</taxon>
        <taxon>Fungi</taxon>
        <taxon>Dikarya</taxon>
        <taxon>Basidiomycota</taxon>
        <taxon>Agaricomycotina</taxon>
        <taxon>Agaricomycetes</taxon>
        <taxon>Cantharellales</taxon>
        <taxon>Ceratobasidiaceae</taxon>
        <taxon>Rhizoctonia</taxon>
    </lineage>
</organism>
<evidence type="ECO:0000313" key="4">
    <source>
        <dbReference type="Proteomes" id="UP000663827"/>
    </source>
</evidence>
<dbReference type="PANTHER" id="PTHR37487:SF2">
    <property type="entry name" value="EXPRESSED PROTEIN"/>
    <property type="match status" value="1"/>
</dbReference>
<proteinExistence type="predicted"/>
<feature type="chain" id="PRO_5034156931" evidence="2">
    <location>
        <begin position="21"/>
        <end position="207"/>
    </location>
</feature>
<reference evidence="3" key="1">
    <citation type="submission" date="2021-01" db="EMBL/GenBank/DDBJ databases">
        <authorList>
            <person name="Kaushik A."/>
        </authorList>
    </citation>
    <scope>NUCLEOTIDE SEQUENCE</scope>
    <source>
        <strain evidence="3">AG5</strain>
    </source>
</reference>
<keyword evidence="2" id="KW-0732">Signal</keyword>
<evidence type="ECO:0000256" key="1">
    <source>
        <dbReference type="SAM" id="MobiDB-lite"/>
    </source>
</evidence>
<dbReference type="PANTHER" id="PTHR37487">
    <property type="entry name" value="CHROMOSOME 1, WHOLE GENOME SHOTGUN SEQUENCE"/>
    <property type="match status" value="1"/>
</dbReference>
<feature type="region of interest" description="Disordered" evidence="1">
    <location>
        <begin position="107"/>
        <end position="178"/>
    </location>
</feature>
<accession>A0A8H3HYM5</accession>
<comment type="caution">
    <text evidence="3">The sequence shown here is derived from an EMBL/GenBank/DDBJ whole genome shotgun (WGS) entry which is preliminary data.</text>
</comment>
<feature type="signal peptide" evidence="2">
    <location>
        <begin position="1"/>
        <end position="20"/>
    </location>
</feature>
<dbReference type="Proteomes" id="UP000663827">
    <property type="component" value="Unassembled WGS sequence"/>
</dbReference>
<feature type="compositionally biased region" description="Low complexity" evidence="1">
    <location>
        <begin position="147"/>
        <end position="178"/>
    </location>
</feature>
<protein>
    <submittedName>
        <fullName evidence="3">Uncharacterized protein</fullName>
    </submittedName>
</protein>
<gene>
    <name evidence="3" type="ORF">RDB_LOCUS44682</name>
</gene>